<dbReference type="EMBL" id="MN740593">
    <property type="protein sequence ID" value="QHS77809.1"/>
    <property type="molecule type" value="Genomic_DNA"/>
</dbReference>
<protein>
    <submittedName>
        <fullName evidence="1">Uncharacterized protein</fullName>
    </submittedName>
</protein>
<reference evidence="1" key="1">
    <citation type="journal article" date="2020" name="Nature">
        <title>Giant virus diversity and host interactions through global metagenomics.</title>
        <authorList>
            <person name="Schulz F."/>
            <person name="Roux S."/>
            <person name="Paez-Espino D."/>
            <person name="Jungbluth S."/>
            <person name="Walsh D.A."/>
            <person name="Denef V.J."/>
            <person name="McMahon K.D."/>
            <person name="Konstantinidis K.T."/>
            <person name="Eloe-Fadrosh E.A."/>
            <person name="Kyrpides N.C."/>
            <person name="Woyke T."/>
        </authorList>
    </citation>
    <scope>NUCLEOTIDE SEQUENCE</scope>
    <source>
        <strain evidence="1">GVMAG-S-1021933-23</strain>
    </source>
</reference>
<accession>A0A6C0ADK5</accession>
<proteinExistence type="predicted"/>
<dbReference type="AlphaFoldDB" id="A0A6C0ADK5"/>
<evidence type="ECO:0000313" key="1">
    <source>
        <dbReference type="EMBL" id="QHS77809.1"/>
    </source>
</evidence>
<sequence>MESRIDIEYKQFNYILEDGTKTLVKVKVIKNSDYANFIKKIKPIVPYSPKKYNYIN</sequence>
<organism evidence="1">
    <name type="scientific">viral metagenome</name>
    <dbReference type="NCBI Taxonomy" id="1070528"/>
    <lineage>
        <taxon>unclassified sequences</taxon>
        <taxon>metagenomes</taxon>
        <taxon>organismal metagenomes</taxon>
    </lineage>
</organism>
<name>A0A6C0ADK5_9ZZZZ</name>